<dbReference type="Proteomes" id="UP000215506">
    <property type="component" value="Unassembled WGS sequence"/>
</dbReference>
<keyword evidence="3" id="KW-1185">Reference proteome</keyword>
<feature type="compositionally biased region" description="Acidic residues" evidence="1">
    <location>
        <begin position="46"/>
        <end position="56"/>
    </location>
</feature>
<dbReference type="AlphaFoldDB" id="A0A231H5T8"/>
<dbReference type="Pfam" id="PF13481">
    <property type="entry name" value="AAA_25"/>
    <property type="match status" value="1"/>
</dbReference>
<name>A0A231H5T8_9NOCA</name>
<gene>
    <name evidence="2" type="ORF">B7C42_03162</name>
</gene>
<proteinExistence type="predicted"/>
<feature type="region of interest" description="Disordered" evidence="1">
    <location>
        <begin position="45"/>
        <end position="69"/>
    </location>
</feature>
<dbReference type="EMBL" id="NGAF01000006">
    <property type="protein sequence ID" value="OXR44373.1"/>
    <property type="molecule type" value="Genomic_DNA"/>
</dbReference>
<comment type="caution">
    <text evidence="2">The sequence shown here is derived from an EMBL/GenBank/DDBJ whole genome shotgun (WGS) entry which is preliminary data.</text>
</comment>
<sequence length="388" mass="41814">MRKLILAVGADAAQVDAVGCDDSTPADVPETARLLKVIAETAAIDTETDEDTDQDETATAGTDSDALALNPPDDLFALMSGERAEPNWLEEGLFERGRYYGLTADAKTGKSILMYWLVGYWVQGRSAFDPARTFDPVKVLYLDAENGDETGEKLRDMGFTPAQLTSGLDRIAYPQFGNNALDTAGAAQLFLERVAASGPDVVVFDTISRFYGGRENDADTWTAIYRLAVAPLRRAGVTVIRLDHVGKNADQGARGSSAKMSDLDAHWMLTAASKGSNDLTLALDRQRSNAHTKVIRLRRVDGPLGHVRIGGKLAVGATGRELPDDPKVSALVAELDRLHIAASLSRRVQQAEYASKGGTPKAGTDTWAAACRFRLERTDREAEESQGG</sequence>
<evidence type="ECO:0000313" key="3">
    <source>
        <dbReference type="Proteomes" id="UP000215506"/>
    </source>
</evidence>
<accession>A0A231H5T8</accession>
<reference evidence="2 3" key="1">
    <citation type="submission" date="2017-07" db="EMBL/GenBank/DDBJ databases">
        <title>First draft Genome Sequence of Nocardia cerradoensis isolated from human infection.</title>
        <authorList>
            <person name="Carrasco G."/>
        </authorList>
    </citation>
    <scope>NUCLEOTIDE SEQUENCE [LARGE SCALE GENOMIC DNA]</scope>
    <source>
        <strain evidence="2 3">CNM20130759</strain>
    </source>
</reference>
<dbReference type="InterPro" id="IPR027417">
    <property type="entry name" value="P-loop_NTPase"/>
</dbReference>
<evidence type="ECO:0000256" key="1">
    <source>
        <dbReference type="SAM" id="MobiDB-lite"/>
    </source>
</evidence>
<dbReference type="SUPFAM" id="SSF52540">
    <property type="entry name" value="P-loop containing nucleoside triphosphate hydrolases"/>
    <property type="match status" value="1"/>
</dbReference>
<organism evidence="2 3">
    <name type="scientific">Nocardia cerradoensis</name>
    <dbReference type="NCBI Taxonomy" id="85688"/>
    <lineage>
        <taxon>Bacteria</taxon>
        <taxon>Bacillati</taxon>
        <taxon>Actinomycetota</taxon>
        <taxon>Actinomycetes</taxon>
        <taxon>Mycobacteriales</taxon>
        <taxon>Nocardiaceae</taxon>
        <taxon>Nocardia</taxon>
    </lineage>
</organism>
<evidence type="ECO:0008006" key="4">
    <source>
        <dbReference type="Google" id="ProtNLM"/>
    </source>
</evidence>
<protein>
    <recommendedName>
        <fullName evidence="4">AAA+ ATPase domain-containing protein</fullName>
    </recommendedName>
</protein>
<dbReference type="Gene3D" id="3.40.50.300">
    <property type="entry name" value="P-loop containing nucleotide triphosphate hydrolases"/>
    <property type="match status" value="1"/>
</dbReference>
<dbReference type="RefSeq" id="WP_094025757.1">
    <property type="nucleotide sequence ID" value="NZ_NGAF01000006.1"/>
</dbReference>
<evidence type="ECO:0000313" key="2">
    <source>
        <dbReference type="EMBL" id="OXR44373.1"/>
    </source>
</evidence>